<evidence type="ECO:0000313" key="3">
    <source>
        <dbReference type="Proteomes" id="UP000708148"/>
    </source>
</evidence>
<feature type="transmembrane region" description="Helical" evidence="1">
    <location>
        <begin position="27"/>
        <end position="51"/>
    </location>
</feature>
<organism evidence="2 3">
    <name type="scientific">Ostreobium quekettii</name>
    <dbReference type="NCBI Taxonomy" id="121088"/>
    <lineage>
        <taxon>Eukaryota</taxon>
        <taxon>Viridiplantae</taxon>
        <taxon>Chlorophyta</taxon>
        <taxon>core chlorophytes</taxon>
        <taxon>Ulvophyceae</taxon>
        <taxon>TCBD clade</taxon>
        <taxon>Bryopsidales</taxon>
        <taxon>Ostreobineae</taxon>
        <taxon>Ostreobiaceae</taxon>
        <taxon>Ostreobium</taxon>
    </lineage>
</organism>
<evidence type="ECO:0000256" key="1">
    <source>
        <dbReference type="SAM" id="Phobius"/>
    </source>
</evidence>
<reference evidence="2" key="1">
    <citation type="submission" date="2020-12" db="EMBL/GenBank/DDBJ databases">
        <authorList>
            <person name="Iha C."/>
        </authorList>
    </citation>
    <scope>NUCLEOTIDE SEQUENCE</scope>
</reference>
<protein>
    <submittedName>
        <fullName evidence="2">Uncharacterized protein</fullName>
    </submittedName>
</protein>
<accession>A0A8S1J6Z5</accession>
<keyword evidence="1" id="KW-0472">Membrane</keyword>
<dbReference type="OrthoDB" id="567998at2759"/>
<keyword evidence="1" id="KW-0812">Transmembrane</keyword>
<feature type="transmembrane region" description="Helical" evidence="1">
    <location>
        <begin position="84"/>
        <end position="103"/>
    </location>
</feature>
<gene>
    <name evidence="2" type="ORF">OSTQU699_LOCUS4660</name>
</gene>
<name>A0A8S1J6Z5_9CHLO</name>
<dbReference type="AlphaFoldDB" id="A0A8S1J6Z5"/>
<evidence type="ECO:0000313" key="2">
    <source>
        <dbReference type="EMBL" id="CAD7699301.1"/>
    </source>
</evidence>
<proteinExistence type="predicted"/>
<feature type="transmembrane region" description="Helical" evidence="1">
    <location>
        <begin position="57"/>
        <end position="77"/>
    </location>
</feature>
<keyword evidence="3" id="KW-1185">Reference proteome</keyword>
<sequence length="166" mass="18053">MMLGDTSGPWNGAGVRRGSKPELWSNICKFTCAFQMVGGVFLAFLSTTYLFDYMMTTGVIIGGLLFIIGAIGLVGSFKQNKDFLNFHIVGAILTIVLSFQFAGQVHNPCYDTKAKCCGCTLVVLSSTTYHSPQHTEANRFWCPQALPLFGCAHLAMLLIAEGMHDA</sequence>
<comment type="caution">
    <text evidence="2">The sequence shown here is derived from an EMBL/GenBank/DDBJ whole genome shotgun (WGS) entry which is preliminary data.</text>
</comment>
<dbReference type="Proteomes" id="UP000708148">
    <property type="component" value="Unassembled WGS sequence"/>
</dbReference>
<dbReference type="EMBL" id="CAJHUC010000988">
    <property type="protein sequence ID" value="CAD7699301.1"/>
    <property type="molecule type" value="Genomic_DNA"/>
</dbReference>
<keyword evidence="1" id="KW-1133">Transmembrane helix</keyword>